<dbReference type="EMBL" id="NPEV01000033">
    <property type="protein sequence ID" value="RAI26236.1"/>
    <property type="molecule type" value="Genomic_DNA"/>
</dbReference>
<accession>A0A327JKS0</accession>
<evidence type="ECO:0000313" key="1">
    <source>
        <dbReference type="EMBL" id="RAI26236.1"/>
    </source>
</evidence>
<dbReference type="AlphaFoldDB" id="A0A327JKS0"/>
<organism evidence="1 2">
    <name type="scientific">Rhodobium orientis</name>
    <dbReference type="NCBI Taxonomy" id="34017"/>
    <lineage>
        <taxon>Bacteria</taxon>
        <taxon>Pseudomonadati</taxon>
        <taxon>Pseudomonadota</taxon>
        <taxon>Alphaproteobacteria</taxon>
        <taxon>Hyphomicrobiales</taxon>
        <taxon>Rhodobiaceae</taxon>
        <taxon>Rhodobium</taxon>
    </lineage>
</organism>
<name>A0A327JKS0_9HYPH</name>
<dbReference type="Proteomes" id="UP000249299">
    <property type="component" value="Unassembled WGS sequence"/>
</dbReference>
<comment type="caution">
    <text evidence="1">The sequence shown here is derived from an EMBL/GenBank/DDBJ whole genome shotgun (WGS) entry which is preliminary data.</text>
</comment>
<sequence>MQNGDFTDILFANNTYVCGFGPFASFHADTVESWFQPFQKPDRTTRPGDPLFNMSEDERKTFQMMQGIIQGEKPVEGLRPLFGNN</sequence>
<gene>
    <name evidence="1" type="ORF">CH339_14710</name>
</gene>
<reference evidence="1 2" key="1">
    <citation type="submission" date="2017-07" db="EMBL/GenBank/DDBJ databases">
        <title>Draft Genome Sequences of Select Purple Nonsulfur Bacteria.</title>
        <authorList>
            <person name="Lasarre B."/>
            <person name="Mckinlay J.B."/>
        </authorList>
    </citation>
    <scope>NUCLEOTIDE SEQUENCE [LARGE SCALE GENOMIC DNA]</scope>
    <source>
        <strain evidence="1 2">DSM 11290</strain>
    </source>
</reference>
<evidence type="ECO:0000313" key="2">
    <source>
        <dbReference type="Proteomes" id="UP000249299"/>
    </source>
</evidence>
<protein>
    <submittedName>
        <fullName evidence="1">Uncharacterized protein</fullName>
    </submittedName>
</protein>
<keyword evidence="2" id="KW-1185">Reference proteome</keyword>
<proteinExistence type="predicted"/>